<organism evidence="5 6">
    <name type="scientific">Scytonema hofmannii FACHB-248</name>
    <dbReference type="NCBI Taxonomy" id="1842502"/>
    <lineage>
        <taxon>Bacteria</taxon>
        <taxon>Bacillati</taxon>
        <taxon>Cyanobacteriota</taxon>
        <taxon>Cyanophyceae</taxon>
        <taxon>Nostocales</taxon>
        <taxon>Scytonemataceae</taxon>
        <taxon>Scytonema</taxon>
    </lineage>
</organism>
<dbReference type="PROSITE" id="PS00012">
    <property type="entry name" value="PHOSPHOPANTETHEINE"/>
    <property type="match status" value="1"/>
</dbReference>
<dbReference type="Gene3D" id="1.10.1200.10">
    <property type="entry name" value="ACP-like"/>
    <property type="match status" value="1"/>
</dbReference>
<dbReference type="InterPro" id="IPR020806">
    <property type="entry name" value="PKS_PP-bd"/>
</dbReference>
<comment type="caution">
    <text evidence="5">The sequence shown here is derived from an EMBL/GenBank/DDBJ whole genome shotgun (WGS) entry which is preliminary data.</text>
</comment>
<dbReference type="InterPro" id="IPR045851">
    <property type="entry name" value="AMP-bd_C_sf"/>
</dbReference>
<gene>
    <name evidence="5" type="ORF">H6G81_23230</name>
</gene>
<evidence type="ECO:0000259" key="4">
    <source>
        <dbReference type="PROSITE" id="PS50075"/>
    </source>
</evidence>
<dbReference type="InterPro" id="IPR036736">
    <property type="entry name" value="ACP-like_sf"/>
</dbReference>
<dbReference type="InterPro" id="IPR006162">
    <property type="entry name" value="Ppantetheine_attach_site"/>
</dbReference>
<dbReference type="SUPFAM" id="SSF47336">
    <property type="entry name" value="ACP-like"/>
    <property type="match status" value="1"/>
</dbReference>
<keyword evidence="2" id="KW-0596">Phosphopantetheine</keyword>
<dbReference type="Gene3D" id="2.30.38.10">
    <property type="entry name" value="Luciferase, Domain 3"/>
    <property type="match status" value="1"/>
</dbReference>
<name>A0ABR8GV45_9CYAN</name>
<dbReference type="InterPro" id="IPR029058">
    <property type="entry name" value="AB_hydrolase_fold"/>
</dbReference>
<comment type="cofactor">
    <cofactor evidence="1">
        <name>pantetheine 4'-phosphate</name>
        <dbReference type="ChEBI" id="CHEBI:47942"/>
    </cofactor>
</comment>
<dbReference type="EMBL" id="JACJTA010000061">
    <property type="protein sequence ID" value="MBD2607361.1"/>
    <property type="molecule type" value="Genomic_DNA"/>
</dbReference>
<dbReference type="Pfam" id="PF00550">
    <property type="entry name" value="PP-binding"/>
    <property type="match status" value="1"/>
</dbReference>
<dbReference type="InterPro" id="IPR001242">
    <property type="entry name" value="Condensation_dom"/>
</dbReference>
<dbReference type="RefSeq" id="WP_029631596.1">
    <property type="nucleotide sequence ID" value="NZ_JACJTA010000061.1"/>
</dbReference>
<dbReference type="CDD" id="cd17652">
    <property type="entry name" value="A_NRPS_CmdD_like"/>
    <property type="match status" value="1"/>
</dbReference>
<dbReference type="PROSITE" id="PS50075">
    <property type="entry name" value="CARRIER"/>
    <property type="match status" value="1"/>
</dbReference>
<dbReference type="PANTHER" id="PTHR45527">
    <property type="entry name" value="NONRIBOSOMAL PEPTIDE SYNTHETASE"/>
    <property type="match status" value="1"/>
</dbReference>
<keyword evidence="6" id="KW-1185">Reference proteome</keyword>
<dbReference type="Gene3D" id="3.30.300.30">
    <property type="match status" value="1"/>
</dbReference>
<dbReference type="Pfam" id="PF00501">
    <property type="entry name" value="AMP-binding"/>
    <property type="match status" value="1"/>
</dbReference>
<dbReference type="SUPFAM" id="SSF53474">
    <property type="entry name" value="alpha/beta-Hydrolases"/>
    <property type="match status" value="1"/>
</dbReference>
<dbReference type="Pfam" id="PF00668">
    <property type="entry name" value="Condensation"/>
    <property type="match status" value="1"/>
</dbReference>
<accession>A0ABR8GV45</accession>
<dbReference type="NCBIfam" id="TIGR01733">
    <property type="entry name" value="AA-adenyl-dom"/>
    <property type="match status" value="1"/>
</dbReference>
<dbReference type="SMART" id="SM00823">
    <property type="entry name" value="PKS_PP"/>
    <property type="match status" value="1"/>
</dbReference>
<dbReference type="InterPro" id="IPR001031">
    <property type="entry name" value="Thioesterase"/>
</dbReference>
<dbReference type="Gene3D" id="3.30.559.30">
    <property type="entry name" value="Nonribosomal peptide synthetase, condensation domain"/>
    <property type="match status" value="1"/>
</dbReference>
<dbReference type="PANTHER" id="PTHR45527:SF1">
    <property type="entry name" value="FATTY ACID SYNTHASE"/>
    <property type="match status" value="1"/>
</dbReference>
<dbReference type="Gene3D" id="3.40.50.980">
    <property type="match status" value="2"/>
</dbReference>
<sequence length="1427" mass="161013">MSQYILSSLTDDEELNFSEEAEVFVFPTSFAQQRLWFLDQLAPGNPFYNVSTALRLTGSFNFTALKKTFNEIVRRHETLRTTFVMVEQQPVQAIAPSLTIPLPLIDLRHFESQERDTQVQQIVNQEAQRPFNLTTGPLLRVKLLQMDEAEYLLLLNLHHIVADGWSIGVLIKELGLLYKAFAEDKRCLTTSDSVSTPLPELPIQYADFAEWQGKWLQAVGANGCSPLQTQLAYWQKQLDGISVLNLPTDRLRPAVPTYRGAKQFLELPHSLTQALEALSYQEGVTLFMTMLAAFQTLLYRYTQQEDIVIGSPIANRNRSELEGLIGFFVNSLVLRTDFSGKATFRELLNRVREITLEAYSHQDLPFEKLVEELHPERDLSYHPFFQVVFSLQNTPIETLELPGLTLSLFEFDSKTAKLDLEFHLWQDLESLKGQMVYSTDLFDDKTITRMLGHFQTLLESIVANPEQRISDLSLLTVQERQELLIDWNDTKRDYPENKCFHQLFEAQVQETPDAIALNARSANALVFDDEQLSYKELNIRSNQLAHYLKKLGVVPNVLVGICVERSLEMIVTLLAILKAGGAYLPLDPSLPQERLNFILEDAQVSILLTQEKLLKHFEDFSNPIIYIDKDWETITQHSQENPTNCVIFDNLAYVIYTSGSTGKPKGVLLQHRGLSNLAKAQIEIFNLQPNNRVLQFASLSFDASIFEIVMALQTGATLYLANKESLLPGQPLLKFLREKAITHVTLPPAVLAVLPTESLPTLQTIICAGESCTDDIVKRWCNSQRRFFNAYGPTEATVWSTVAEISTMSKKPPIGRPIANTQIYILDKYLQPLPIGIPGELYIEGEGLAQGYINRPELTTEKFLPNPFNNKKGARLYKTGDLARYRPDGNIEFLGRIDNQVKIRGFRIELSEIETVLSQHESVKKAVVIVKENISGDKYLVAYIVTNVETQRQSLQRGATPLDGFPGLKEVAWEPPQRAASNFASLLRKFLKEKLPEYMVPKAFVVLDSLPLTVSGKVDRLALTALDSPASRLIDKAFIAPRTPTESTLAKIWAEVLNVERVGIHDNFFDLGGDSLLTVRLLKQIHKQFENELALSTLFLNPTIESLATALSSKADSLPWSPLVPIQPAGSNPPFFCVHPIFGVVFPYYELAANLGKNQPFYGLQPIGLDGKTPPLTRIEDMATHYIEALRRVQPKGPYFLGGWSFGGWVAFEMAQQLQKSGEEMALLAVLDTLAPIPGNIPSLGSGFKFMLTTVARYIWPFFLDYFYLIIAIANNRINSLTSGLTNFNKIVQNSVWESLTRSLQTNLFSNFILKEDATVNLISEESKLRLLSELAIRPMFRVFYANSQAVLNYVPQAYPKRINLFRTKVQSSIAKEDPSMGWDQLIVGGTEIHHIPGNHLTMLRKPHIQILAAQLRACIEKAQNLK</sequence>
<dbReference type="SUPFAM" id="SSF52777">
    <property type="entry name" value="CoA-dependent acyltransferases"/>
    <property type="match status" value="2"/>
</dbReference>
<evidence type="ECO:0000256" key="2">
    <source>
        <dbReference type="ARBA" id="ARBA00022450"/>
    </source>
</evidence>
<evidence type="ECO:0000256" key="1">
    <source>
        <dbReference type="ARBA" id="ARBA00001957"/>
    </source>
</evidence>
<dbReference type="Gene3D" id="3.30.559.10">
    <property type="entry name" value="Chloramphenicol acetyltransferase-like domain"/>
    <property type="match status" value="1"/>
</dbReference>
<dbReference type="CDD" id="cd19531">
    <property type="entry name" value="LCL_NRPS-like"/>
    <property type="match status" value="1"/>
</dbReference>
<dbReference type="InterPro" id="IPR009081">
    <property type="entry name" value="PP-bd_ACP"/>
</dbReference>
<dbReference type="InterPro" id="IPR020845">
    <property type="entry name" value="AMP-binding_CS"/>
</dbReference>
<dbReference type="SUPFAM" id="SSF56801">
    <property type="entry name" value="Acetyl-CoA synthetase-like"/>
    <property type="match status" value="1"/>
</dbReference>
<proteinExistence type="predicted"/>
<feature type="domain" description="Carrier" evidence="4">
    <location>
        <begin position="1040"/>
        <end position="1115"/>
    </location>
</feature>
<evidence type="ECO:0000313" key="6">
    <source>
        <dbReference type="Proteomes" id="UP000660380"/>
    </source>
</evidence>
<evidence type="ECO:0000256" key="3">
    <source>
        <dbReference type="ARBA" id="ARBA00022553"/>
    </source>
</evidence>
<dbReference type="InterPro" id="IPR023213">
    <property type="entry name" value="CAT-like_dom_sf"/>
</dbReference>
<dbReference type="InterPro" id="IPR000873">
    <property type="entry name" value="AMP-dep_synth/lig_dom"/>
</dbReference>
<keyword evidence="3" id="KW-0597">Phosphoprotein</keyword>
<dbReference type="Gene3D" id="3.40.50.1820">
    <property type="entry name" value="alpha/beta hydrolase"/>
    <property type="match status" value="1"/>
</dbReference>
<dbReference type="Pfam" id="PF00975">
    <property type="entry name" value="Thioesterase"/>
    <property type="match status" value="1"/>
</dbReference>
<reference evidence="5 6" key="1">
    <citation type="journal article" date="2020" name="ISME J.">
        <title>Comparative genomics reveals insights into cyanobacterial evolution and habitat adaptation.</title>
        <authorList>
            <person name="Chen M.Y."/>
            <person name="Teng W.K."/>
            <person name="Zhao L."/>
            <person name="Hu C.X."/>
            <person name="Zhou Y.K."/>
            <person name="Han B.P."/>
            <person name="Song L.R."/>
            <person name="Shu W.S."/>
        </authorList>
    </citation>
    <scope>NUCLEOTIDE SEQUENCE [LARGE SCALE GENOMIC DNA]</scope>
    <source>
        <strain evidence="5 6">FACHB-248</strain>
    </source>
</reference>
<protein>
    <submittedName>
        <fullName evidence="5">Amino acid adenylation domain-containing protein</fullName>
    </submittedName>
</protein>
<evidence type="ECO:0000313" key="5">
    <source>
        <dbReference type="EMBL" id="MBD2607361.1"/>
    </source>
</evidence>
<dbReference type="PROSITE" id="PS00455">
    <property type="entry name" value="AMP_BINDING"/>
    <property type="match status" value="1"/>
</dbReference>
<dbReference type="InterPro" id="IPR010071">
    <property type="entry name" value="AA_adenyl_dom"/>
</dbReference>
<dbReference type="Proteomes" id="UP000660380">
    <property type="component" value="Unassembled WGS sequence"/>
</dbReference>